<organism evidence="1 2">
    <name type="scientific">Fusarium albosuccineum</name>
    <dbReference type="NCBI Taxonomy" id="1237068"/>
    <lineage>
        <taxon>Eukaryota</taxon>
        <taxon>Fungi</taxon>
        <taxon>Dikarya</taxon>
        <taxon>Ascomycota</taxon>
        <taxon>Pezizomycotina</taxon>
        <taxon>Sordariomycetes</taxon>
        <taxon>Hypocreomycetidae</taxon>
        <taxon>Hypocreales</taxon>
        <taxon>Nectriaceae</taxon>
        <taxon>Fusarium</taxon>
        <taxon>Fusarium decemcellulare species complex</taxon>
    </lineage>
</organism>
<dbReference type="EMBL" id="JAADYS010000687">
    <property type="protein sequence ID" value="KAF4467851.1"/>
    <property type="molecule type" value="Genomic_DNA"/>
</dbReference>
<evidence type="ECO:0000313" key="2">
    <source>
        <dbReference type="Proteomes" id="UP000554235"/>
    </source>
</evidence>
<proteinExistence type="predicted"/>
<accession>A0A8H4PFM7</accession>
<dbReference type="OrthoDB" id="4738875at2759"/>
<gene>
    <name evidence="1" type="ORF">FALBO_5266</name>
</gene>
<evidence type="ECO:0000313" key="1">
    <source>
        <dbReference type="EMBL" id="KAF4467851.1"/>
    </source>
</evidence>
<protein>
    <recommendedName>
        <fullName evidence="3">N-acetyltransferase domain-containing protein</fullName>
    </recommendedName>
</protein>
<dbReference type="AlphaFoldDB" id="A0A8H4PFM7"/>
<dbReference type="Proteomes" id="UP000554235">
    <property type="component" value="Unassembled WGS sequence"/>
</dbReference>
<sequence length="108" mass="12053">MPMTSKNGTVVKRVVSIGVWDIAPETRATGGGSVTFIPQSHFEADLSADRGIKEKRDANLQYMRSYAAAAAQGFRDHFDKYGNDQLNLWMLATRPEYRWHGAGTMLCN</sequence>
<name>A0A8H4PFM7_9HYPO</name>
<reference evidence="1 2" key="1">
    <citation type="submission" date="2020-01" db="EMBL/GenBank/DDBJ databases">
        <title>Identification and distribution of gene clusters putatively required for synthesis of sphingolipid metabolism inhibitors in phylogenetically diverse species of the filamentous fungus Fusarium.</title>
        <authorList>
            <person name="Kim H.-S."/>
            <person name="Busman M."/>
            <person name="Brown D.W."/>
            <person name="Divon H."/>
            <person name="Uhlig S."/>
            <person name="Proctor R.H."/>
        </authorList>
    </citation>
    <scope>NUCLEOTIDE SEQUENCE [LARGE SCALE GENOMIC DNA]</scope>
    <source>
        <strain evidence="1 2">NRRL 20459</strain>
    </source>
</reference>
<evidence type="ECO:0008006" key="3">
    <source>
        <dbReference type="Google" id="ProtNLM"/>
    </source>
</evidence>
<comment type="caution">
    <text evidence="1">The sequence shown here is derived from an EMBL/GenBank/DDBJ whole genome shotgun (WGS) entry which is preliminary data.</text>
</comment>
<keyword evidence="2" id="KW-1185">Reference proteome</keyword>